<feature type="transmembrane region" description="Helical" evidence="1">
    <location>
        <begin position="174"/>
        <end position="194"/>
    </location>
</feature>
<reference evidence="2 3" key="1">
    <citation type="submission" date="2023-07" db="EMBL/GenBank/DDBJ databases">
        <title>Sorghum-associated microbial communities from plants grown in Nebraska, USA.</title>
        <authorList>
            <person name="Schachtman D."/>
        </authorList>
    </citation>
    <scope>NUCLEOTIDE SEQUENCE [LARGE SCALE GENOMIC DNA]</scope>
    <source>
        <strain evidence="2 3">CC222</strain>
    </source>
</reference>
<proteinExistence type="predicted"/>
<keyword evidence="1" id="KW-1133">Transmembrane helix</keyword>
<dbReference type="Proteomes" id="UP001226577">
    <property type="component" value="Unassembled WGS sequence"/>
</dbReference>
<evidence type="ECO:0000313" key="3">
    <source>
        <dbReference type="Proteomes" id="UP001226577"/>
    </source>
</evidence>
<protein>
    <submittedName>
        <fullName evidence="2">Uncharacterized protein</fullName>
    </submittedName>
</protein>
<keyword evidence="1" id="KW-0472">Membrane</keyword>
<keyword evidence="1" id="KW-0812">Transmembrane</keyword>
<organism evidence="2 3">
    <name type="scientific">Pseudarthrobacter enclensis</name>
    <dbReference type="NCBI Taxonomy" id="993070"/>
    <lineage>
        <taxon>Bacteria</taxon>
        <taxon>Bacillati</taxon>
        <taxon>Actinomycetota</taxon>
        <taxon>Actinomycetes</taxon>
        <taxon>Micrococcales</taxon>
        <taxon>Micrococcaceae</taxon>
        <taxon>Pseudarthrobacter</taxon>
    </lineage>
</organism>
<accession>A0ABT9RRE6</accession>
<sequence length="195" mass="20131">MTIPVPDPATPMKSLLYWRKSMINGARTVPVIVSMDSSGTFRMVDAAGVSVLSLPVQQASFRFTSMGTMVVTVQGRKYDLLGVGASMSPGPSPEQKAEMKAASDDYKDRTALNRAASAGAAMSPAGGLGGAAGVAGSALMMFSYYEGLEIIKAWQAILPGTGAPVQTSPMKAGLYMILGLAAAIIIGIVIAINVL</sequence>
<dbReference type="RefSeq" id="WP_307305926.1">
    <property type="nucleotide sequence ID" value="NZ_JAUSRE010000005.1"/>
</dbReference>
<keyword evidence="3" id="KW-1185">Reference proteome</keyword>
<gene>
    <name evidence="2" type="ORF">J2X98_001388</name>
</gene>
<name>A0ABT9RRE6_9MICC</name>
<comment type="caution">
    <text evidence="2">The sequence shown here is derived from an EMBL/GenBank/DDBJ whole genome shotgun (WGS) entry which is preliminary data.</text>
</comment>
<dbReference type="EMBL" id="JAUSRE010000005">
    <property type="protein sequence ID" value="MDP9887810.1"/>
    <property type="molecule type" value="Genomic_DNA"/>
</dbReference>
<evidence type="ECO:0000256" key="1">
    <source>
        <dbReference type="SAM" id="Phobius"/>
    </source>
</evidence>
<evidence type="ECO:0000313" key="2">
    <source>
        <dbReference type="EMBL" id="MDP9887810.1"/>
    </source>
</evidence>